<gene>
    <name evidence="2" type="ORF">PCON_01194</name>
</gene>
<keyword evidence="1" id="KW-0472">Membrane</keyword>
<evidence type="ECO:0000313" key="3">
    <source>
        <dbReference type="Proteomes" id="UP000018144"/>
    </source>
</evidence>
<evidence type="ECO:0000313" key="2">
    <source>
        <dbReference type="EMBL" id="CCX14968.1"/>
    </source>
</evidence>
<protein>
    <submittedName>
        <fullName evidence="2">Uncharacterized protein</fullName>
    </submittedName>
</protein>
<sequence>MTPSIGISSASTSSRRQQSRLRAIINLSVCRRLEDLKTRSLKTSTVTSVLCKRLYAGATLRCVLKILMLHPYLWTHCTAGLTTLCLGLYSVFTNSTWLRPEK</sequence>
<keyword evidence="3" id="KW-1185">Reference proteome</keyword>
<evidence type="ECO:0000256" key="1">
    <source>
        <dbReference type="SAM" id="Phobius"/>
    </source>
</evidence>
<proteinExistence type="predicted"/>
<reference evidence="2 3" key="1">
    <citation type="journal article" date="2013" name="PLoS Genet.">
        <title>The genome and development-dependent transcriptomes of Pyronema confluens: a window into fungal evolution.</title>
        <authorList>
            <person name="Traeger S."/>
            <person name="Altegoer F."/>
            <person name="Freitag M."/>
            <person name="Gabaldon T."/>
            <person name="Kempken F."/>
            <person name="Kumar A."/>
            <person name="Marcet-Houben M."/>
            <person name="Poggeler S."/>
            <person name="Stajich J.E."/>
            <person name="Nowrousian M."/>
        </authorList>
    </citation>
    <scope>NUCLEOTIDE SEQUENCE [LARGE SCALE GENOMIC DNA]</scope>
    <source>
        <strain evidence="3">CBS 100304</strain>
        <tissue evidence="2">Vegetative mycelium</tissue>
    </source>
</reference>
<dbReference type="EMBL" id="HF936105">
    <property type="protein sequence ID" value="CCX14968.1"/>
    <property type="molecule type" value="Genomic_DNA"/>
</dbReference>
<accession>U4L8H5</accession>
<dbReference type="Proteomes" id="UP000018144">
    <property type="component" value="Unassembled WGS sequence"/>
</dbReference>
<feature type="transmembrane region" description="Helical" evidence="1">
    <location>
        <begin position="73"/>
        <end position="92"/>
    </location>
</feature>
<keyword evidence="1" id="KW-1133">Transmembrane helix</keyword>
<organism evidence="2 3">
    <name type="scientific">Pyronema omphalodes (strain CBS 100304)</name>
    <name type="common">Pyronema confluens</name>
    <dbReference type="NCBI Taxonomy" id="1076935"/>
    <lineage>
        <taxon>Eukaryota</taxon>
        <taxon>Fungi</taxon>
        <taxon>Dikarya</taxon>
        <taxon>Ascomycota</taxon>
        <taxon>Pezizomycotina</taxon>
        <taxon>Pezizomycetes</taxon>
        <taxon>Pezizales</taxon>
        <taxon>Pyronemataceae</taxon>
        <taxon>Pyronema</taxon>
    </lineage>
</organism>
<name>U4L8H5_PYROM</name>
<keyword evidence="1" id="KW-0812">Transmembrane</keyword>
<dbReference type="AlphaFoldDB" id="U4L8H5"/>